<dbReference type="AlphaFoldDB" id="A0A377FSG3"/>
<evidence type="ECO:0000256" key="6">
    <source>
        <dbReference type="ARBA" id="ARBA00022840"/>
    </source>
</evidence>
<feature type="binding site" evidence="8">
    <location>
        <begin position="11"/>
        <end position="16"/>
    </location>
    <ligand>
        <name>ATP</name>
        <dbReference type="ChEBI" id="CHEBI:30616"/>
    </ligand>
</feature>
<evidence type="ECO:0000256" key="9">
    <source>
        <dbReference type="NCBIfam" id="TIGR00152"/>
    </source>
</evidence>
<comment type="subcellular location">
    <subcellularLocation>
        <location evidence="8">Cytoplasm</location>
    </subcellularLocation>
</comment>
<dbReference type="PROSITE" id="PS51219">
    <property type="entry name" value="DPCK"/>
    <property type="match status" value="1"/>
</dbReference>
<evidence type="ECO:0000313" key="10">
    <source>
        <dbReference type="EMBL" id="STO07750.1"/>
    </source>
</evidence>
<evidence type="ECO:0000256" key="2">
    <source>
        <dbReference type="ARBA" id="ARBA00022490"/>
    </source>
</evidence>
<keyword evidence="3 8" id="KW-0808">Transferase</keyword>
<evidence type="ECO:0000256" key="5">
    <source>
        <dbReference type="ARBA" id="ARBA00022777"/>
    </source>
</evidence>
<dbReference type="FunFam" id="3.40.50.300:FF:000991">
    <property type="entry name" value="Dephospho-CoA kinase"/>
    <property type="match status" value="1"/>
</dbReference>
<dbReference type="Gene3D" id="3.40.50.300">
    <property type="entry name" value="P-loop containing nucleotide triphosphate hydrolases"/>
    <property type="match status" value="1"/>
</dbReference>
<evidence type="ECO:0000256" key="7">
    <source>
        <dbReference type="ARBA" id="ARBA00022993"/>
    </source>
</evidence>
<name>A0A377FSG3_9BACL</name>
<comment type="catalytic activity">
    <reaction evidence="8">
        <text>3'-dephospho-CoA + ATP = ADP + CoA + H(+)</text>
        <dbReference type="Rhea" id="RHEA:18245"/>
        <dbReference type="ChEBI" id="CHEBI:15378"/>
        <dbReference type="ChEBI" id="CHEBI:30616"/>
        <dbReference type="ChEBI" id="CHEBI:57287"/>
        <dbReference type="ChEBI" id="CHEBI:57328"/>
        <dbReference type="ChEBI" id="CHEBI:456216"/>
        <dbReference type="EC" id="2.7.1.24"/>
    </reaction>
</comment>
<keyword evidence="4 8" id="KW-0547">Nucleotide-binding</keyword>
<dbReference type="EMBL" id="UGGP01000001">
    <property type="protein sequence ID" value="STO07750.1"/>
    <property type="molecule type" value="Genomic_DNA"/>
</dbReference>
<dbReference type="PANTHER" id="PTHR10695:SF46">
    <property type="entry name" value="BIFUNCTIONAL COENZYME A SYNTHASE-RELATED"/>
    <property type="match status" value="1"/>
</dbReference>
<dbReference type="Pfam" id="PF01121">
    <property type="entry name" value="CoaE"/>
    <property type="match status" value="1"/>
</dbReference>
<evidence type="ECO:0000256" key="3">
    <source>
        <dbReference type="ARBA" id="ARBA00022679"/>
    </source>
</evidence>
<dbReference type="PANTHER" id="PTHR10695">
    <property type="entry name" value="DEPHOSPHO-COA KINASE-RELATED"/>
    <property type="match status" value="1"/>
</dbReference>
<dbReference type="NCBIfam" id="TIGR00152">
    <property type="entry name" value="dephospho-CoA kinase"/>
    <property type="match status" value="1"/>
</dbReference>
<dbReference type="Proteomes" id="UP000254060">
    <property type="component" value="Unassembled WGS sequence"/>
</dbReference>
<keyword evidence="6 8" id="KW-0067">ATP-binding</keyword>
<dbReference type="STRING" id="1397694.GCA_000702585_01613"/>
<dbReference type="SUPFAM" id="SSF52540">
    <property type="entry name" value="P-loop containing nucleoside triphosphate hydrolases"/>
    <property type="match status" value="1"/>
</dbReference>
<dbReference type="InterPro" id="IPR001977">
    <property type="entry name" value="Depp_CoAkinase"/>
</dbReference>
<protein>
    <recommendedName>
        <fullName evidence="8 9">Dephospho-CoA kinase</fullName>
        <ecNumber evidence="8 9">2.7.1.24</ecNumber>
    </recommendedName>
    <alternativeName>
        <fullName evidence="8">Dephosphocoenzyme A kinase</fullName>
    </alternativeName>
</protein>
<evidence type="ECO:0000256" key="1">
    <source>
        <dbReference type="ARBA" id="ARBA00009018"/>
    </source>
</evidence>
<dbReference type="GO" id="GO:0015937">
    <property type="term" value="P:coenzyme A biosynthetic process"/>
    <property type="evidence" value="ECO:0007669"/>
    <property type="project" value="UniProtKB-UniRule"/>
</dbReference>
<dbReference type="OrthoDB" id="9812943at2"/>
<dbReference type="HAMAP" id="MF_00376">
    <property type="entry name" value="Dephospho_CoA_kinase"/>
    <property type="match status" value="1"/>
</dbReference>
<dbReference type="UniPathway" id="UPA00241">
    <property type="reaction ID" value="UER00356"/>
</dbReference>
<comment type="similarity">
    <text evidence="1 8">Belongs to the CoaE family.</text>
</comment>
<proteinExistence type="inferred from homology"/>
<dbReference type="GO" id="GO:0004140">
    <property type="term" value="F:dephospho-CoA kinase activity"/>
    <property type="evidence" value="ECO:0007669"/>
    <property type="project" value="UniProtKB-UniRule"/>
</dbReference>
<keyword evidence="7 8" id="KW-0173">Coenzyme A biosynthesis</keyword>
<gene>
    <name evidence="8 10" type="primary">coaE</name>
    <name evidence="10" type="ORF">NCTC13163_01105</name>
</gene>
<evidence type="ECO:0000313" key="11">
    <source>
        <dbReference type="Proteomes" id="UP000254060"/>
    </source>
</evidence>
<comment type="pathway">
    <text evidence="8">Cofactor biosynthesis; coenzyme A biosynthesis; CoA from (R)-pantothenate: step 5/5.</text>
</comment>
<dbReference type="InterPro" id="IPR027417">
    <property type="entry name" value="P-loop_NTPase"/>
</dbReference>
<dbReference type="CDD" id="cd02022">
    <property type="entry name" value="DPCK"/>
    <property type="match status" value="1"/>
</dbReference>
<dbReference type="EC" id="2.7.1.24" evidence="8 9"/>
<evidence type="ECO:0000256" key="4">
    <source>
        <dbReference type="ARBA" id="ARBA00022741"/>
    </source>
</evidence>
<dbReference type="RefSeq" id="WP_024371387.1">
    <property type="nucleotide sequence ID" value="NZ_UGGP01000001.1"/>
</dbReference>
<keyword evidence="2 8" id="KW-0963">Cytoplasm</keyword>
<accession>A0A377FSG3</accession>
<dbReference type="GO" id="GO:0005524">
    <property type="term" value="F:ATP binding"/>
    <property type="evidence" value="ECO:0007669"/>
    <property type="project" value="UniProtKB-UniRule"/>
</dbReference>
<dbReference type="GO" id="GO:0005737">
    <property type="term" value="C:cytoplasm"/>
    <property type="evidence" value="ECO:0007669"/>
    <property type="project" value="UniProtKB-SubCell"/>
</dbReference>
<organism evidence="10 11">
    <name type="scientific">Exiguobacterium aurantiacum</name>
    <dbReference type="NCBI Taxonomy" id="33987"/>
    <lineage>
        <taxon>Bacteria</taxon>
        <taxon>Bacillati</taxon>
        <taxon>Bacillota</taxon>
        <taxon>Bacilli</taxon>
        <taxon>Bacillales</taxon>
        <taxon>Bacillales Family XII. Incertae Sedis</taxon>
        <taxon>Exiguobacterium</taxon>
    </lineage>
</organism>
<comment type="function">
    <text evidence="8">Catalyzes the phosphorylation of the 3'-hydroxyl group of dephosphocoenzyme A to form coenzyme A.</text>
</comment>
<reference evidence="10 11" key="1">
    <citation type="submission" date="2018-06" db="EMBL/GenBank/DDBJ databases">
        <authorList>
            <consortium name="Pathogen Informatics"/>
            <person name="Doyle S."/>
        </authorList>
    </citation>
    <scope>NUCLEOTIDE SEQUENCE [LARGE SCALE GENOMIC DNA]</scope>
    <source>
        <strain evidence="10 11">NCTC13163</strain>
    </source>
</reference>
<evidence type="ECO:0000256" key="8">
    <source>
        <dbReference type="HAMAP-Rule" id="MF_00376"/>
    </source>
</evidence>
<keyword evidence="5 8" id="KW-0418">Kinase</keyword>
<sequence>MLKIGLTGGIATGKSTVSRLFRQEGIPIIDADKIARVVVEPGGKAHTAVSEAFPRCFEGEQLNRPALGREIFHDAHKRQLLNQLMHPAIREQMEEEMRGYEAAGETVVIFDIPLLFEGTMRDLVDYTVVVYCREEIQLMRLMERNGLTKEEALARIQSQMPIEEKKHHADFLINNNGALSELPPQVTRLVEQFQTIKKEGE</sequence>